<evidence type="ECO:0000313" key="2">
    <source>
        <dbReference type="Ensembl" id="ENSAPOP00000033145.1"/>
    </source>
</evidence>
<proteinExistence type="predicted"/>
<accession>A0A3Q1I043</accession>
<dbReference type="GO" id="GO:0000281">
    <property type="term" value="P:mitotic cytokinesis"/>
    <property type="evidence" value="ECO:0007669"/>
    <property type="project" value="InterPro"/>
</dbReference>
<dbReference type="GO" id="GO:0030496">
    <property type="term" value="C:midbody"/>
    <property type="evidence" value="ECO:0007669"/>
    <property type="project" value="TreeGrafter"/>
</dbReference>
<dbReference type="STRING" id="80966.ENSAPOP00000033145"/>
<dbReference type="GO" id="GO:0005765">
    <property type="term" value="C:lysosomal membrane"/>
    <property type="evidence" value="ECO:0007669"/>
    <property type="project" value="TreeGrafter"/>
</dbReference>
<feature type="domain" description="ZFYVE26-like TPR repeats" evidence="1">
    <location>
        <begin position="249"/>
        <end position="313"/>
    </location>
</feature>
<reference evidence="2" key="2">
    <citation type="submission" date="2025-09" db="UniProtKB">
        <authorList>
            <consortium name="Ensembl"/>
        </authorList>
    </citation>
    <scope>IDENTIFICATION</scope>
</reference>
<reference evidence="2" key="1">
    <citation type="submission" date="2025-08" db="UniProtKB">
        <authorList>
            <consortium name="Ensembl"/>
        </authorList>
    </citation>
    <scope>IDENTIFICATION</scope>
</reference>
<dbReference type="InterPro" id="IPR028730">
    <property type="entry name" value="ZFYVE26"/>
</dbReference>
<dbReference type="GO" id="GO:0032266">
    <property type="term" value="F:phosphatidylinositol-3-phosphate binding"/>
    <property type="evidence" value="ECO:0007669"/>
    <property type="project" value="InterPro"/>
</dbReference>
<name>A0A3Q1I043_9TELE</name>
<evidence type="ECO:0000259" key="1">
    <source>
        <dbReference type="Pfam" id="PF25569"/>
    </source>
</evidence>
<evidence type="ECO:0000313" key="3">
    <source>
        <dbReference type="Proteomes" id="UP000257200"/>
    </source>
</evidence>
<dbReference type="GO" id="GO:0005813">
    <property type="term" value="C:centrosome"/>
    <property type="evidence" value="ECO:0007669"/>
    <property type="project" value="TreeGrafter"/>
</dbReference>
<dbReference type="GO" id="GO:0000724">
    <property type="term" value="P:double-strand break repair via homologous recombination"/>
    <property type="evidence" value="ECO:0007669"/>
    <property type="project" value="InterPro"/>
</dbReference>
<dbReference type="GeneTree" id="ENSGT00940000180073"/>
<protein>
    <recommendedName>
        <fullName evidence="1">ZFYVE26-like TPR repeats domain-containing protein</fullName>
    </recommendedName>
</protein>
<dbReference type="PANTHER" id="PTHR46591">
    <property type="entry name" value="ZINC FINGER FYVE DOMAIN-CONTAINING PROTEIN 26"/>
    <property type="match status" value="1"/>
</dbReference>
<dbReference type="AlphaFoldDB" id="A0A3Q1I043"/>
<dbReference type="Pfam" id="PF25569">
    <property type="entry name" value="TPR_ZFYVE26"/>
    <property type="match status" value="1"/>
</dbReference>
<dbReference type="InterPro" id="IPR057946">
    <property type="entry name" value="TPR_ZFYVE26"/>
</dbReference>
<organism evidence="2 3">
    <name type="scientific">Acanthochromis polyacanthus</name>
    <name type="common">spiny chromis</name>
    <dbReference type="NCBI Taxonomy" id="80966"/>
    <lineage>
        <taxon>Eukaryota</taxon>
        <taxon>Metazoa</taxon>
        <taxon>Chordata</taxon>
        <taxon>Craniata</taxon>
        <taxon>Vertebrata</taxon>
        <taxon>Euteleostomi</taxon>
        <taxon>Actinopterygii</taxon>
        <taxon>Neopterygii</taxon>
        <taxon>Teleostei</taxon>
        <taxon>Neoteleostei</taxon>
        <taxon>Acanthomorphata</taxon>
        <taxon>Ovalentaria</taxon>
        <taxon>Pomacentridae</taxon>
        <taxon>Acanthochromis</taxon>
    </lineage>
</organism>
<dbReference type="Proteomes" id="UP000257200">
    <property type="component" value="Unplaced"/>
</dbReference>
<dbReference type="Ensembl" id="ENSAPOT00000027725.1">
    <property type="protein sequence ID" value="ENSAPOP00000033145.1"/>
    <property type="gene ID" value="ENSAPOG00000021555.1"/>
</dbReference>
<keyword evidence="3" id="KW-1185">Reference proteome</keyword>
<sequence length="313" mass="35509">INSFHQECLYYLNTYGTHLALISFYMRHDGMKEALTYLINKDCPEEIFLEGVLQPSLERGCLGMLQGILEKLDPGLESCSRYLMASCQFLQRRAYYHSLYQLQQFMMFIPPAGGTAGTSLPFFVHVYQSDPESDFVQRWLVRAKEHLKTYLQEQQGRGGGRRRSQVNSFRKMMSSSDVSRSHMNTIELQLEVTRFLHRCESSGSSSLPTLFGGSPMKVEVACKVMLGGKNIEEGFGIAYRVIQDFQLEAQAVYVRAGQRLVRQKQYGSVRQLLKCVGESGTATKNDCDALILDCAKELESLILEMKSAENKVQ</sequence>
<dbReference type="PANTHER" id="PTHR46591:SF1">
    <property type="entry name" value="ZINC FINGER FYVE DOMAIN-CONTAINING PROTEIN 26"/>
    <property type="match status" value="1"/>
</dbReference>
<dbReference type="InParanoid" id="A0A3Q1I043"/>
<dbReference type="GO" id="GO:0032465">
    <property type="term" value="P:regulation of cytokinesis"/>
    <property type="evidence" value="ECO:0007669"/>
    <property type="project" value="TreeGrafter"/>
</dbReference>